<dbReference type="EMBL" id="FPAJ01000004">
    <property type="protein sequence ID" value="SFS95592.1"/>
    <property type="molecule type" value="Genomic_DNA"/>
</dbReference>
<keyword evidence="1" id="KW-0472">Membrane</keyword>
<reference evidence="3" key="1">
    <citation type="submission" date="2016-10" db="EMBL/GenBank/DDBJ databases">
        <authorList>
            <person name="Varghese N."/>
            <person name="Submissions S."/>
        </authorList>
    </citation>
    <scope>NUCLEOTIDE SEQUENCE [LARGE SCALE GENOMIC DNA]</scope>
    <source>
        <strain evidence="3">DSM 23422</strain>
    </source>
</reference>
<dbReference type="InterPro" id="IPR009935">
    <property type="entry name" value="DUF1467"/>
</dbReference>
<evidence type="ECO:0000313" key="2">
    <source>
        <dbReference type="EMBL" id="SFS95592.1"/>
    </source>
</evidence>
<keyword evidence="1" id="KW-1133">Transmembrane helix</keyword>
<gene>
    <name evidence="2" type="ORF">SAMN04488040_2458</name>
</gene>
<feature type="transmembrane region" description="Helical" evidence="1">
    <location>
        <begin position="6"/>
        <end position="24"/>
    </location>
</feature>
<organism evidence="2 3">
    <name type="scientific">Sulfitobacter marinus</name>
    <dbReference type="NCBI Taxonomy" id="394264"/>
    <lineage>
        <taxon>Bacteria</taxon>
        <taxon>Pseudomonadati</taxon>
        <taxon>Pseudomonadota</taxon>
        <taxon>Alphaproteobacteria</taxon>
        <taxon>Rhodobacterales</taxon>
        <taxon>Roseobacteraceae</taxon>
        <taxon>Sulfitobacter</taxon>
    </lineage>
</organism>
<proteinExistence type="predicted"/>
<accession>A0A1I6U2E2</accession>
<dbReference type="Proteomes" id="UP000199239">
    <property type="component" value="Unassembled WGS sequence"/>
</dbReference>
<evidence type="ECO:0000313" key="3">
    <source>
        <dbReference type="Proteomes" id="UP000199239"/>
    </source>
</evidence>
<feature type="transmembrane region" description="Helical" evidence="1">
    <location>
        <begin position="53"/>
        <end position="79"/>
    </location>
</feature>
<dbReference type="RefSeq" id="WP_093916675.1">
    <property type="nucleotide sequence ID" value="NZ_FPAJ01000004.1"/>
</dbReference>
<dbReference type="Pfam" id="PF07330">
    <property type="entry name" value="DUF1467"/>
    <property type="match status" value="1"/>
</dbReference>
<protein>
    <submittedName>
        <fullName evidence="2">Predicted secreted protein</fullName>
    </submittedName>
</protein>
<keyword evidence="1" id="KW-0812">Transmembrane</keyword>
<evidence type="ECO:0000256" key="1">
    <source>
        <dbReference type="SAM" id="Phobius"/>
    </source>
</evidence>
<keyword evidence="3" id="KW-1185">Reference proteome</keyword>
<dbReference type="AlphaFoldDB" id="A0A1I6U2E2"/>
<dbReference type="STRING" id="394264.SAMN04488040_2458"/>
<dbReference type="OrthoDB" id="9804637at2"/>
<name>A0A1I6U2E2_9RHOB</name>
<sequence length="97" mass="10641">MGVTSALVLFAVIWSMIFMIALPIRVKTQGDLGDVVEGTHAGAPEHHHLKKKAWWTTGITLVLWTFTVWFILSGIVTVADIEYWLHGDPTPIGGTDG</sequence>